<feature type="domain" description="HTH gntR-type" evidence="4">
    <location>
        <begin position="7"/>
        <end position="74"/>
    </location>
</feature>
<dbReference type="InterPro" id="IPR036390">
    <property type="entry name" value="WH_DNA-bd_sf"/>
</dbReference>
<dbReference type="Pfam" id="PF07702">
    <property type="entry name" value="UTRA"/>
    <property type="match status" value="1"/>
</dbReference>
<dbReference type="InterPro" id="IPR036388">
    <property type="entry name" value="WH-like_DNA-bd_sf"/>
</dbReference>
<dbReference type="SUPFAM" id="SSF64288">
    <property type="entry name" value="Chorismate lyase-like"/>
    <property type="match status" value="1"/>
</dbReference>
<dbReference type="PROSITE" id="PS50949">
    <property type="entry name" value="HTH_GNTR"/>
    <property type="match status" value="1"/>
</dbReference>
<dbReference type="GO" id="GO:0003677">
    <property type="term" value="F:DNA binding"/>
    <property type="evidence" value="ECO:0007669"/>
    <property type="project" value="UniProtKB-KW"/>
</dbReference>
<dbReference type="AlphaFoldDB" id="A0A8J3VMS4"/>
<dbReference type="GO" id="GO:0045892">
    <property type="term" value="P:negative regulation of DNA-templated transcription"/>
    <property type="evidence" value="ECO:0007669"/>
    <property type="project" value="TreeGrafter"/>
</dbReference>
<dbReference type="SMART" id="SM00866">
    <property type="entry name" value="UTRA"/>
    <property type="match status" value="1"/>
</dbReference>
<evidence type="ECO:0000313" key="5">
    <source>
        <dbReference type="EMBL" id="GIH11666.1"/>
    </source>
</evidence>
<dbReference type="InterPro" id="IPR000524">
    <property type="entry name" value="Tscrpt_reg_HTH_GntR"/>
</dbReference>
<dbReference type="Proteomes" id="UP000612899">
    <property type="component" value="Unassembled WGS sequence"/>
</dbReference>
<dbReference type="CDD" id="cd07377">
    <property type="entry name" value="WHTH_GntR"/>
    <property type="match status" value="1"/>
</dbReference>
<evidence type="ECO:0000256" key="3">
    <source>
        <dbReference type="ARBA" id="ARBA00023163"/>
    </source>
</evidence>
<accession>A0A8J3VMS4</accession>
<keyword evidence="2" id="KW-0238">DNA-binding</keyword>
<sequence>MTLDQHKPKHLQLREILIDLIESSLQVEEPIPSERELSTRYGVARMTVRQAVESLVAEGRLFKVTGKGTFVAKPKVDLQARLTSFGEEMTRRGMRPSSTVLAYTMVRATAHLARELTCEVDADLIYLKRLRFADDVPMAVERTWLPHSLVPGLMDAPAPESLYQSLAERFGLVPDWGEDTIEAGAADTELANFLCVRPHSAVLHIERHSYAGPTLVSYSVSFYRADRYKIWVPLARPLPSKRRRET</sequence>
<dbReference type="Pfam" id="PF00392">
    <property type="entry name" value="GntR"/>
    <property type="match status" value="1"/>
</dbReference>
<evidence type="ECO:0000313" key="6">
    <source>
        <dbReference type="Proteomes" id="UP000612899"/>
    </source>
</evidence>
<dbReference type="PRINTS" id="PR00035">
    <property type="entry name" value="HTHGNTR"/>
</dbReference>
<dbReference type="InterPro" id="IPR050679">
    <property type="entry name" value="Bact_HTH_transcr_reg"/>
</dbReference>
<dbReference type="SUPFAM" id="SSF46785">
    <property type="entry name" value="Winged helix' DNA-binding domain"/>
    <property type="match status" value="1"/>
</dbReference>
<evidence type="ECO:0000256" key="2">
    <source>
        <dbReference type="ARBA" id="ARBA00023125"/>
    </source>
</evidence>
<keyword evidence="3" id="KW-0804">Transcription</keyword>
<protein>
    <submittedName>
        <fullName evidence="5">GntR family transcriptional regulator</fullName>
    </submittedName>
</protein>
<evidence type="ECO:0000259" key="4">
    <source>
        <dbReference type="PROSITE" id="PS50949"/>
    </source>
</evidence>
<dbReference type="InterPro" id="IPR011663">
    <property type="entry name" value="UTRA"/>
</dbReference>
<gene>
    <name evidence="5" type="ORF">Rhe02_97330</name>
</gene>
<organism evidence="5 6">
    <name type="scientific">Rhizocola hellebori</name>
    <dbReference type="NCBI Taxonomy" id="1392758"/>
    <lineage>
        <taxon>Bacteria</taxon>
        <taxon>Bacillati</taxon>
        <taxon>Actinomycetota</taxon>
        <taxon>Actinomycetes</taxon>
        <taxon>Micromonosporales</taxon>
        <taxon>Micromonosporaceae</taxon>
        <taxon>Rhizocola</taxon>
    </lineage>
</organism>
<dbReference type="RefSeq" id="WP_203915391.1">
    <property type="nucleotide sequence ID" value="NZ_BONY01000153.1"/>
</dbReference>
<dbReference type="SMART" id="SM00345">
    <property type="entry name" value="HTH_GNTR"/>
    <property type="match status" value="1"/>
</dbReference>
<dbReference type="GO" id="GO:0003700">
    <property type="term" value="F:DNA-binding transcription factor activity"/>
    <property type="evidence" value="ECO:0007669"/>
    <property type="project" value="InterPro"/>
</dbReference>
<keyword evidence="6" id="KW-1185">Reference proteome</keyword>
<dbReference type="EMBL" id="BONY01000153">
    <property type="protein sequence ID" value="GIH11666.1"/>
    <property type="molecule type" value="Genomic_DNA"/>
</dbReference>
<evidence type="ECO:0000256" key="1">
    <source>
        <dbReference type="ARBA" id="ARBA00023015"/>
    </source>
</evidence>
<dbReference type="PANTHER" id="PTHR44846:SF1">
    <property type="entry name" value="MANNOSYL-D-GLYCERATE TRANSPORT_METABOLISM SYSTEM REPRESSOR MNGR-RELATED"/>
    <property type="match status" value="1"/>
</dbReference>
<dbReference type="Gene3D" id="3.40.1410.10">
    <property type="entry name" value="Chorismate lyase-like"/>
    <property type="match status" value="1"/>
</dbReference>
<proteinExistence type="predicted"/>
<dbReference type="InterPro" id="IPR028978">
    <property type="entry name" value="Chorismate_lyase_/UTRA_dom_sf"/>
</dbReference>
<comment type="caution">
    <text evidence="5">The sequence shown here is derived from an EMBL/GenBank/DDBJ whole genome shotgun (WGS) entry which is preliminary data.</text>
</comment>
<dbReference type="Gene3D" id="1.10.10.10">
    <property type="entry name" value="Winged helix-like DNA-binding domain superfamily/Winged helix DNA-binding domain"/>
    <property type="match status" value="1"/>
</dbReference>
<keyword evidence="1" id="KW-0805">Transcription regulation</keyword>
<dbReference type="PANTHER" id="PTHR44846">
    <property type="entry name" value="MANNOSYL-D-GLYCERATE TRANSPORT/METABOLISM SYSTEM REPRESSOR MNGR-RELATED"/>
    <property type="match status" value="1"/>
</dbReference>
<name>A0A8J3VMS4_9ACTN</name>
<reference evidence="5" key="1">
    <citation type="submission" date="2021-01" db="EMBL/GenBank/DDBJ databases">
        <title>Whole genome shotgun sequence of Rhizocola hellebori NBRC 109834.</title>
        <authorList>
            <person name="Komaki H."/>
            <person name="Tamura T."/>
        </authorList>
    </citation>
    <scope>NUCLEOTIDE SEQUENCE</scope>
    <source>
        <strain evidence="5">NBRC 109834</strain>
    </source>
</reference>